<dbReference type="InterPro" id="IPR003615">
    <property type="entry name" value="HNH_nuc"/>
</dbReference>
<keyword evidence="3" id="KW-1185">Reference proteome</keyword>
<proteinExistence type="predicted"/>
<evidence type="ECO:0000259" key="1">
    <source>
        <dbReference type="Pfam" id="PF13391"/>
    </source>
</evidence>
<dbReference type="Pfam" id="PF13391">
    <property type="entry name" value="HNH_2"/>
    <property type="match status" value="1"/>
</dbReference>
<accession>A0ABX7WUR4</accession>
<evidence type="ECO:0000313" key="3">
    <source>
        <dbReference type="Proteomes" id="UP000672039"/>
    </source>
</evidence>
<dbReference type="Proteomes" id="UP000672039">
    <property type="component" value="Chromosome"/>
</dbReference>
<sequence>MKLTNLASLDPQITASGRKGLSGCSNLDREIWAEFQENPDTVGYESQLLIDQLAQQDHDIDGLSSESIPNVLLPNFFAENATATVQVRVKQSFFRKAVLSSYENRCCMTGLSDPRLLIASHIVPWSKDEHNRLNPRNGLCLSALHDKAYDRGLLSVTPDFIVRVSPQLQACEASPFARDYLLKLEGTSIQLPKKFAPVREFLEHHYTKIFLA</sequence>
<organism evidence="2 3">
    <name type="scientific">Thiothrix litoralis</name>
    <dbReference type="NCBI Taxonomy" id="2891210"/>
    <lineage>
        <taxon>Bacteria</taxon>
        <taxon>Pseudomonadati</taxon>
        <taxon>Pseudomonadota</taxon>
        <taxon>Gammaproteobacteria</taxon>
        <taxon>Thiotrichales</taxon>
        <taxon>Thiotrichaceae</taxon>
        <taxon>Thiothrix</taxon>
    </lineage>
</organism>
<keyword evidence="2" id="KW-0255">Endonuclease</keyword>
<evidence type="ECO:0000313" key="2">
    <source>
        <dbReference type="EMBL" id="QTR45983.1"/>
    </source>
</evidence>
<name>A0ABX7WUR4_9GAMM</name>
<keyword evidence="2" id="KW-0378">Hydrolase</keyword>
<feature type="domain" description="HNH nuclease" evidence="1">
    <location>
        <begin position="106"/>
        <end position="156"/>
    </location>
</feature>
<gene>
    <name evidence="2" type="ORF">J9253_18670</name>
</gene>
<dbReference type="GO" id="GO:0004519">
    <property type="term" value="F:endonuclease activity"/>
    <property type="evidence" value="ECO:0007669"/>
    <property type="project" value="UniProtKB-KW"/>
</dbReference>
<dbReference type="EMBL" id="CP072801">
    <property type="protein sequence ID" value="QTR45983.1"/>
    <property type="molecule type" value="Genomic_DNA"/>
</dbReference>
<reference evidence="2 3" key="1">
    <citation type="submission" date="2021-04" db="EMBL/GenBank/DDBJ databases">
        <title>Genomics, taxonomy and metabolism of representatives of sulfur bacteria of the genus Thiothrix: Thiothrix fructosivorans QT, Thiothrix unzii A1T and three new species, Thiothrix subterranea sp. nov., Thiothrix litoralis sp. nov. and 'Candidatus Thiothrix anitrata' sp. nov.</title>
        <authorList>
            <person name="Ravin N.V."/>
            <person name="Smolyakov D."/>
            <person name="Rudenko T.S."/>
            <person name="Mardanov A.V."/>
            <person name="Beletsky A.V."/>
            <person name="Markov N.D."/>
            <person name="Fomenkov A.I."/>
            <person name="Roberts R.J."/>
            <person name="Karnachuk O.V."/>
            <person name="Novikov A."/>
            <person name="Grabovich M.Y."/>
        </authorList>
    </citation>
    <scope>NUCLEOTIDE SEQUENCE [LARGE SCALE GENOMIC DNA]</scope>
    <source>
        <strain evidence="2 3">AS</strain>
    </source>
</reference>
<dbReference type="RefSeq" id="WP_210222357.1">
    <property type="nucleotide sequence ID" value="NZ_CP072801.1"/>
</dbReference>
<keyword evidence="2" id="KW-0540">Nuclease</keyword>
<protein>
    <submittedName>
        <fullName evidence="2">HNH endonuclease</fullName>
    </submittedName>
</protein>